<dbReference type="RefSeq" id="WP_006317454.1">
    <property type="nucleotide sequence ID" value="NZ_ARZA01000281.1"/>
</dbReference>
<feature type="transmembrane region" description="Helical" evidence="9">
    <location>
        <begin position="128"/>
        <end position="149"/>
    </location>
</feature>
<reference evidence="10 11" key="1">
    <citation type="journal article" date="2015" name="Geomicrobiol. J.">
        <title>Caldisalinibacter kiritimatiensis gen. nov., sp. nov., a moderately thermohalophilic thiosulfate-reducing bacterium from a hypersaline microbial mat.</title>
        <authorList>
            <person name="Ben Hania W."/>
            <person name="Joseph M."/>
            <person name="Fiebig A."/>
            <person name="Bunk B."/>
            <person name="Klenk H.-P."/>
            <person name="Fardeau M.-L."/>
            <person name="Spring S."/>
        </authorList>
    </citation>
    <scope>NUCLEOTIDE SEQUENCE [LARGE SCALE GENOMIC DNA]</scope>
    <source>
        <strain evidence="10 11">L21-TH-D2</strain>
    </source>
</reference>
<feature type="transmembrane region" description="Helical" evidence="9">
    <location>
        <begin position="362"/>
        <end position="385"/>
    </location>
</feature>
<feature type="transmembrane region" description="Helical" evidence="9">
    <location>
        <begin position="161"/>
        <end position="181"/>
    </location>
</feature>
<evidence type="ECO:0000256" key="9">
    <source>
        <dbReference type="SAM" id="Phobius"/>
    </source>
</evidence>
<evidence type="ECO:0000256" key="1">
    <source>
        <dbReference type="ARBA" id="ARBA00004429"/>
    </source>
</evidence>
<dbReference type="eggNOG" id="COG2391">
    <property type="taxonomic scope" value="Bacteria"/>
</dbReference>
<dbReference type="PANTHER" id="PTHR30574:SF1">
    <property type="entry name" value="SULPHUR TRANSPORT DOMAIN-CONTAINING PROTEIN"/>
    <property type="match status" value="1"/>
</dbReference>
<evidence type="ECO:0000313" key="10">
    <source>
        <dbReference type="EMBL" id="EOC99302.1"/>
    </source>
</evidence>
<evidence type="ECO:0000256" key="3">
    <source>
        <dbReference type="ARBA" id="ARBA00022475"/>
    </source>
</evidence>
<keyword evidence="4" id="KW-0997">Cell inner membrane</keyword>
<feature type="transmembrane region" description="Helical" evidence="9">
    <location>
        <begin position="54"/>
        <end position="71"/>
    </location>
</feature>
<keyword evidence="7 9" id="KW-0472">Membrane</keyword>
<dbReference type="Proteomes" id="UP000013378">
    <property type="component" value="Unassembled WGS sequence"/>
</dbReference>
<evidence type="ECO:0000313" key="11">
    <source>
        <dbReference type="Proteomes" id="UP000013378"/>
    </source>
</evidence>
<evidence type="ECO:0000256" key="5">
    <source>
        <dbReference type="ARBA" id="ARBA00022692"/>
    </source>
</evidence>
<comment type="subcellular location">
    <subcellularLocation>
        <location evidence="1">Cell inner membrane</location>
        <topology evidence="1">Multi-pass membrane protein</topology>
    </subcellularLocation>
</comment>
<feature type="transmembrane region" description="Helical" evidence="9">
    <location>
        <begin position="260"/>
        <end position="279"/>
    </location>
</feature>
<dbReference type="STRING" id="1304284.L21TH_2673"/>
<dbReference type="OrthoDB" id="9794165at2"/>
<comment type="similarity">
    <text evidence="8">Belongs to the TsuA/YedE (TC 9.B.102) family.</text>
</comment>
<feature type="transmembrane region" description="Helical" evidence="9">
    <location>
        <begin position="201"/>
        <end position="222"/>
    </location>
</feature>
<comment type="caution">
    <text evidence="10">The sequence shown here is derived from an EMBL/GenBank/DDBJ whole genome shotgun (WGS) entry which is preliminary data.</text>
</comment>
<sequence length="420" mass="45946">MAKSNSPKESMLEVSSSHKIKDRRYKKSQMPLGIAFLVGVIIIEMLLYNISAKLGLFWLTGICFGFILQKSRFCFASAVRDPYLLGSTALTKAVLIAFAITTIGFTAIKSSAYSNGLPIPGQNYVVPISFATAIGAFMFGIGMVITGGCASSTLMRSGEGFILQLISLFFFIVGSLLGAHNFLWWKTNFIMHGKSIFLPDIFGWLGAVIIQLLIIGALYILANKLTNGKCLIIKRDFNLRDIVLKLIDNKFYKLWIKDSWPYIVGAVLLSVFQIVTLVATGNPWGVSESFSYWGAWLYTLIGGSVDKWYYFSSNSAQATLNLGFFNDPGSMRNMGIIFGALLASLLASQFRIKKVRSMKQVIAAILGGLLMGYGATIGLGCNIGGLYSGIASLSLSGWVYAIFLFLGSIVGSKLLERFFI</sequence>
<keyword evidence="2" id="KW-0813">Transport</keyword>
<evidence type="ECO:0000256" key="6">
    <source>
        <dbReference type="ARBA" id="ARBA00022989"/>
    </source>
</evidence>
<dbReference type="PANTHER" id="PTHR30574">
    <property type="entry name" value="INNER MEMBRANE PROTEIN YEDE"/>
    <property type="match status" value="1"/>
</dbReference>
<dbReference type="PATRIC" id="fig|1304284.3.peg.2627"/>
<keyword evidence="11" id="KW-1185">Reference proteome</keyword>
<evidence type="ECO:0000256" key="2">
    <source>
        <dbReference type="ARBA" id="ARBA00022448"/>
    </source>
</evidence>
<evidence type="ECO:0000256" key="7">
    <source>
        <dbReference type="ARBA" id="ARBA00023136"/>
    </source>
</evidence>
<proteinExistence type="inferred from homology"/>
<dbReference type="EMBL" id="ARZA01000281">
    <property type="protein sequence ID" value="EOC99302.1"/>
    <property type="molecule type" value="Genomic_DNA"/>
</dbReference>
<dbReference type="AlphaFoldDB" id="R1AQ99"/>
<keyword evidence="6 9" id="KW-1133">Transmembrane helix</keyword>
<feature type="transmembrane region" description="Helical" evidence="9">
    <location>
        <begin position="397"/>
        <end position="415"/>
    </location>
</feature>
<evidence type="ECO:0000256" key="4">
    <source>
        <dbReference type="ARBA" id="ARBA00022519"/>
    </source>
</evidence>
<feature type="transmembrane region" description="Helical" evidence="9">
    <location>
        <begin position="331"/>
        <end position="350"/>
    </location>
</feature>
<keyword evidence="5 9" id="KW-0812">Transmembrane</keyword>
<evidence type="ECO:0000256" key="8">
    <source>
        <dbReference type="ARBA" id="ARBA00035655"/>
    </source>
</evidence>
<dbReference type="Pfam" id="PF04143">
    <property type="entry name" value="Sulf_transp"/>
    <property type="match status" value="1"/>
</dbReference>
<feature type="transmembrane region" description="Helical" evidence="9">
    <location>
        <begin position="83"/>
        <end position="108"/>
    </location>
</feature>
<gene>
    <name evidence="10" type="ORF">L21TH_2673</name>
</gene>
<organism evidence="10 11">
    <name type="scientific">Caldisalinibacter kiritimatiensis</name>
    <dbReference type="NCBI Taxonomy" id="1304284"/>
    <lineage>
        <taxon>Bacteria</taxon>
        <taxon>Bacillati</taxon>
        <taxon>Bacillota</taxon>
        <taxon>Tissierellia</taxon>
        <taxon>Tissierellales</taxon>
        <taxon>Thermohalobacteraceae</taxon>
        <taxon>Caldisalinibacter</taxon>
    </lineage>
</organism>
<dbReference type="InterPro" id="IPR007272">
    <property type="entry name" value="Sulf_transp_TsuA/YedE"/>
</dbReference>
<dbReference type="GO" id="GO:0005886">
    <property type="term" value="C:plasma membrane"/>
    <property type="evidence" value="ECO:0007669"/>
    <property type="project" value="UniProtKB-SubCell"/>
</dbReference>
<name>R1AQ99_9FIRM</name>
<keyword evidence="3" id="KW-1003">Cell membrane</keyword>
<protein>
    <submittedName>
        <fullName evidence="10">YeeE/YedE</fullName>
    </submittedName>
</protein>
<feature type="transmembrane region" description="Helical" evidence="9">
    <location>
        <begin position="30"/>
        <end position="48"/>
    </location>
</feature>
<accession>R1AQ99</accession>